<name>A0A074ZIL0_OPIVI</name>
<proteinExistence type="predicted"/>
<keyword evidence="2" id="KW-1185">Reference proteome</keyword>
<reference evidence="1 2" key="1">
    <citation type="submission" date="2013-11" db="EMBL/GenBank/DDBJ databases">
        <title>Opisthorchis viverrini - life in the bile duct.</title>
        <authorList>
            <person name="Young N.D."/>
            <person name="Nagarajan N."/>
            <person name="Lin S.J."/>
            <person name="Korhonen P.K."/>
            <person name="Jex A.R."/>
            <person name="Hall R.S."/>
            <person name="Safavi-Hemami H."/>
            <person name="Kaewkong W."/>
            <person name="Bertrand D."/>
            <person name="Gao S."/>
            <person name="Seet Q."/>
            <person name="Wongkham S."/>
            <person name="Teh B.T."/>
            <person name="Wongkham C."/>
            <person name="Intapan P.M."/>
            <person name="Maleewong W."/>
            <person name="Yang X."/>
            <person name="Hu M."/>
            <person name="Wang Z."/>
            <person name="Hofmann A."/>
            <person name="Sternberg P.W."/>
            <person name="Tan P."/>
            <person name="Wang J."/>
            <person name="Gasser R.B."/>
        </authorList>
    </citation>
    <scope>NUCLEOTIDE SEQUENCE [LARGE SCALE GENOMIC DNA]</scope>
</reference>
<sequence length="92" mass="10423">MACDETHDSVDGACTKNVTHNENEQMAYTSSSRFVAKFVAEIEIPSHDRFRPSTLGSSGRHSLRLFINLMFYLTTNSTKLAKYTYLQTNLVL</sequence>
<dbReference type="RefSeq" id="XP_009170590.1">
    <property type="nucleotide sequence ID" value="XM_009172326.1"/>
</dbReference>
<evidence type="ECO:0000313" key="2">
    <source>
        <dbReference type="Proteomes" id="UP000054324"/>
    </source>
</evidence>
<accession>A0A074ZIL0</accession>
<organism evidence="1 2">
    <name type="scientific">Opisthorchis viverrini</name>
    <name type="common">Southeast Asian liver fluke</name>
    <dbReference type="NCBI Taxonomy" id="6198"/>
    <lineage>
        <taxon>Eukaryota</taxon>
        <taxon>Metazoa</taxon>
        <taxon>Spiralia</taxon>
        <taxon>Lophotrochozoa</taxon>
        <taxon>Platyhelminthes</taxon>
        <taxon>Trematoda</taxon>
        <taxon>Digenea</taxon>
        <taxon>Opisthorchiida</taxon>
        <taxon>Opisthorchiata</taxon>
        <taxon>Opisthorchiidae</taxon>
        <taxon>Opisthorchis</taxon>
    </lineage>
</organism>
<dbReference type="EMBL" id="KL596770">
    <property type="protein sequence ID" value="KER25632.1"/>
    <property type="molecule type" value="Genomic_DNA"/>
</dbReference>
<dbReference type="OrthoDB" id="8862460at2759"/>
<dbReference type="AlphaFoldDB" id="A0A074ZIL0"/>
<dbReference type="KEGG" id="ovi:T265_06923"/>
<protein>
    <submittedName>
        <fullName evidence="1">Uncharacterized protein</fullName>
    </submittedName>
</protein>
<dbReference type="Proteomes" id="UP000054324">
    <property type="component" value="Unassembled WGS sequence"/>
</dbReference>
<gene>
    <name evidence="1" type="ORF">T265_06923</name>
</gene>
<evidence type="ECO:0000313" key="1">
    <source>
        <dbReference type="EMBL" id="KER25632.1"/>
    </source>
</evidence>
<dbReference type="CTD" id="20321102"/>
<dbReference type="GeneID" id="20321102"/>